<accession>A0A366XX80</accession>
<dbReference type="PANTHER" id="PTHR40032:SF1">
    <property type="entry name" value="EXPORTED PROTEIN"/>
    <property type="match status" value="1"/>
</dbReference>
<dbReference type="Gene3D" id="3.90.1720.10">
    <property type="entry name" value="endopeptidase domain like (from Nostoc punctiforme)"/>
    <property type="match status" value="1"/>
</dbReference>
<dbReference type="EMBL" id="QOCW01000011">
    <property type="protein sequence ID" value="RBW69379.1"/>
    <property type="molecule type" value="Genomic_DNA"/>
</dbReference>
<evidence type="ECO:0000313" key="2">
    <source>
        <dbReference type="EMBL" id="RBW69379.1"/>
    </source>
</evidence>
<dbReference type="AlphaFoldDB" id="A0A366XX80"/>
<comment type="caution">
    <text evidence="2">The sequence shown here is derived from an EMBL/GenBank/DDBJ whole genome shotgun (WGS) entry which is preliminary data.</text>
</comment>
<dbReference type="Pfam" id="PF12671">
    <property type="entry name" value="Amidase_6"/>
    <property type="match status" value="1"/>
</dbReference>
<dbReference type="InterPro" id="IPR024301">
    <property type="entry name" value="Amidase_6"/>
</dbReference>
<dbReference type="RefSeq" id="WP_113806351.1">
    <property type="nucleotide sequence ID" value="NZ_QOCW01000011.1"/>
</dbReference>
<dbReference type="Proteomes" id="UP000253314">
    <property type="component" value="Unassembled WGS sequence"/>
</dbReference>
<organism evidence="2 3">
    <name type="scientific">Bacillus taeanensis</name>
    <dbReference type="NCBI Taxonomy" id="273032"/>
    <lineage>
        <taxon>Bacteria</taxon>
        <taxon>Bacillati</taxon>
        <taxon>Bacillota</taxon>
        <taxon>Bacilli</taxon>
        <taxon>Bacillales</taxon>
        <taxon>Bacillaceae</taxon>
        <taxon>Bacillus</taxon>
    </lineage>
</organism>
<proteinExistence type="predicted"/>
<protein>
    <recommendedName>
        <fullName evidence="1">Putative amidase domain-containing protein</fullName>
    </recommendedName>
</protein>
<dbReference type="OrthoDB" id="9812429at2"/>
<feature type="domain" description="Putative amidase" evidence="1">
    <location>
        <begin position="136"/>
        <end position="289"/>
    </location>
</feature>
<evidence type="ECO:0000313" key="3">
    <source>
        <dbReference type="Proteomes" id="UP000253314"/>
    </source>
</evidence>
<reference evidence="2 3" key="1">
    <citation type="submission" date="2018-07" db="EMBL/GenBank/DDBJ databases">
        <title>Lottiidibacillus patelloidae gen. nov., sp. nov., isolated from the intestinal tract of a marine limpet and the reclassification of B. taeanensis BH030017T, B. algicola KMM 3737T and B. hwajinpoensis SW-72T as genus Lottiidibacillus.</title>
        <authorList>
            <person name="Liu R."/>
            <person name="Huang Z."/>
        </authorList>
    </citation>
    <scope>NUCLEOTIDE SEQUENCE [LARGE SCALE GENOMIC DNA]</scope>
    <source>
        <strain evidence="2 3">BH030017</strain>
    </source>
</reference>
<dbReference type="PANTHER" id="PTHR40032">
    <property type="entry name" value="EXPORTED PROTEIN-RELATED"/>
    <property type="match status" value="1"/>
</dbReference>
<name>A0A366XX80_9BACI</name>
<gene>
    <name evidence="2" type="ORF">DS031_12145</name>
</gene>
<evidence type="ECO:0000259" key="1">
    <source>
        <dbReference type="Pfam" id="PF12671"/>
    </source>
</evidence>
<sequence>MKWLEGLKEYWKYRNEAIVHMLDSSLFDASEYEAIDRKKQTLKERKAEIVHTVTQGYLISNHTYDSYQQVNYLLHQQYFVKQADDFYIEEAVEEREAFFIHGKLQEDYMIGNEGNALSEPKQDRIKDGYQSLKGVSYNRLAAVQYAEQWWNSYNPKFRHFEVDCTNFVSQCLYAGGLPMTGSPNRSKGWWYQNKQWSFSWAVAHSLRWHLSGSSAGLRGKEVTSAEDLRVGDVICYDFDGDGRWQHTTFVVAKDKNQMPLVNAHTTNSRMRYWKYEDSTAWTPNIQYKFFHIVDDHS</sequence>
<keyword evidence="3" id="KW-1185">Reference proteome</keyword>